<feature type="compositionally biased region" description="Low complexity" evidence="1">
    <location>
        <begin position="248"/>
        <end position="268"/>
    </location>
</feature>
<name>A0A2T2N4G2_CORCC</name>
<keyword evidence="3" id="KW-1185">Reference proteome</keyword>
<feature type="compositionally biased region" description="Polar residues" evidence="1">
    <location>
        <begin position="299"/>
        <end position="314"/>
    </location>
</feature>
<reference evidence="2 3" key="1">
    <citation type="journal article" date="2018" name="Front. Microbiol.">
        <title>Genome-Wide Analysis of Corynespora cassiicola Leaf Fall Disease Putative Effectors.</title>
        <authorList>
            <person name="Lopez D."/>
            <person name="Ribeiro S."/>
            <person name="Label P."/>
            <person name="Fumanal B."/>
            <person name="Venisse J.S."/>
            <person name="Kohler A."/>
            <person name="de Oliveira R.R."/>
            <person name="Labutti K."/>
            <person name="Lipzen A."/>
            <person name="Lail K."/>
            <person name="Bauer D."/>
            <person name="Ohm R.A."/>
            <person name="Barry K.W."/>
            <person name="Spatafora J."/>
            <person name="Grigoriev I.V."/>
            <person name="Martin F.M."/>
            <person name="Pujade-Renaud V."/>
        </authorList>
    </citation>
    <scope>NUCLEOTIDE SEQUENCE [LARGE SCALE GENOMIC DNA]</scope>
    <source>
        <strain evidence="2 3">Philippines</strain>
    </source>
</reference>
<feature type="compositionally biased region" description="Low complexity" evidence="1">
    <location>
        <begin position="217"/>
        <end position="233"/>
    </location>
</feature>
<accession>A0A2T2N4G2</accession>
<gene>
    <name evidence="2" type="ORF">BS50DRAFT_640370</name>
</gene>
<dbReference type="OrthoDB" id="3691606at2759"/>
<feature type="compositionally biased region" description="Basic residues" evidence="1">
    <location>
        <begin position="633"/>
        <end position="646"/>
    </location>
</feature>
<dbReference type="EMBL" id="KZ678150">
    <property type="protein sequence ID" value="PSN60304.1"/>
    <property type="molecule type" value="Genomic_DNA"/>
</dbReference>
<sequence>MSFLPRFDFEDDPGSFSSPKLTGGMSSTTPFMVPSTTMPTSPITKSSAVKDVTKQIIKTISLHIPVPSTTPVANASAALSLSAKARAITSWLLYDKPLPESLQVYSPVMISFIHQWFGALVGCTLTYFATIRQAGKEKVQLGVFHILRMIESHPEWSETDERLIQEVEREVETMHGYLRKSESVEILKAVRKRHGWTEGQIEAAKRLRTDQGPVAAGGHSYQNSHNSSNGSSQVFQDNSHGSSGGSSSGSSTGSSSDPPSGASANGPSDNISEADPDAMDIDSAAGNPMYNYISGALQSHGATTSRPPQDLQPTSVAPSPVASVKSGYGFGYDDFSSSSEEKSSPSVNHYSSDAARPGNRVALDPTHSNKALGGADTIRRPVTSTVHGKSLLQRAANTPSVVRKDTPFVPRSTASATYVDKRSGRYFRTYEVTPIRSVLANKFSKSSSSFTSLPPLKSMRSSRKSSVAGTRMSPIREVDTPSQSPTAAAAGLAVTTVTTIKTEAKETVVSEDEIDSNQAMTAAEVITTINEAEVASLRNAPTSTLPTFPVIASQVPFAAPALSIGLDKAISLDHSRSRSPGASLTASAVSASVSAGSATSNKVSTPTRGQSSQTPKTTRGMRESSLDSVTSRRSTRSNRFHGHYGK</sequence>
<evidence type="ECO:0000256" key="1">
    <source>
        <dbReference type="SAM" id="MobiDB-lite"/>
    </source>
</evidence>
<feature type="region of interest" description="Disordered" evidence="1">
    <location>
        <begin position="335"/>
        <end position="381"/>
    </location>
</feature>
<feature type="compositionally biased region" description="Polar residues" evidence="1">
    <location>
        <begin position="601"/>
        <end position="617"/>
    </location>
</feature>
<proteinExistence type="predicted"/>
<feature type="region of interest" description="Disordered" evidence="1">
    <location>
        <begin position="450"/>
        <end position="487"/>
    </location>
</feature>
<feature type="region of interest" description="Disordered" evidence="1">
    <location>
        <begin position="595"/>
        <end position="646"/>
    </location>
</feature>
<evidence type="ECO:0000313" key="2">
    <source>
        <dbReference type="EMBL" id="PSN60304.1"/>
    </source>
</evidence>
<feature type="region of interest" description="Disordered" evidence="1">
    <location>
        <begin position="299"/>
        <end position="322"/>
    </location>
</feature>
<dbReference type="Proteomes" id="UP000240883">
    <property type="component" value="Unassembled WGS sequence"/>
</dbReference>
<evidence type="ECO:0000313" key="3">
    <source>
        <dbReference type="Proteomes" id="UP000240883"/>
    </source>
</evidence>
<organism evidence="2 3">
    <name type="scientific">Corynespora cassiicola Philippines</name>
    <dbReference type="NCBI Taxonomy" id="1448308"/>
    <lineage>
        <taxon>Eukaryota</taxon>
        <taxon>Fungi</taxon>
        <taxon>Dikarya</taxon>
        <taxon>Ascomycota</taxon>
        <taxon>Pezizomycotina</taxon>
        <taxon>Dothideomycetes</taxon>
        <taxon>Pleosporomycetidae</taxon>
        <taxon>Pleosporales</taxon>
        <taxon>Corynesporascaceae</taxon>
        <taxon>Corynespora</taxon>
    </lineage>
</organism>
<protein>
    <submittedName>
        <fullName evidence="2">Uncharacterized protein</fullName>
    </submittedName>
</protein>
<feature type="region of interest" description="Disordered" evidence="1">
    <location>
        <begin position="208"/>
        <end position="286"/>
    </location>
</feature>
<dbReference type="AlphaFoldDB" id="A0A2T2N4G2"/>